<dbReference type="PIRSF" id="PIRSF006294">
    <property type="entry name" value="PEP_crbxkin"/>
    <property type="match status" value="1"/>
</dbReference>
<evidence type="ECO:0000313" key="11">
    <source>
        <dbReference type="EMBL" id="MFB5946711.1"/>
    </source>
</evidence>
<organism evidence="11 12">
    <name type="scientific">Albibacterium profundi</name>
    <dbReference type="NCBI Taxonomy" id="3134906"/>
    <lineage>
        <taxon>Bacteria</taxon>
        <taxon>Pseudomonadati</taxon>
        <taxon>Bacteroidota</taxon>
        <taxon>Sphingobacteriia</taxon>
        <taxon>Sphingobacteriales</taxon>
        <taxon>Sphingobacteriaceae</taxon>
        <taxon>Albibacterium</taxon>
    </lineage>
</organism>
<evidence type="ECO:0000256" key="7">
    <source>
        <dbReference type="ARBA" id="ARBA00022840"/>
    </source>
</evidence>
<evidence type="ECO:0000256" key="2">
    <source>
        <dbReference type="ARBA" id="ARBA00006052"/>
    </source>
</evidence>
<feature type="binding site" evidence="10">
    <location>
        <position position="53"/>
    </location>
    <ligand>
        <name>substrate</name>
    </ligand>
</feature>
<dbReference type="NCBIfam" id="NF006820">
    <property type="entry name" value="PRK09344.1-2"/>
    <property type="match status" value="1"/>
</dbReference>
<feature type="binding site" evidence="10">
    <location>
        <position position="187"/>
    </location>
    <ligand>
        <name>substrate</name>
    </ligand>
</feature>
<evidence type="ECO:0000256" key="8">
    <source>
        <dbReference type="ARBA" id="ARBA00023239"/>
    </source>
</evidence>
<evidence type="ECO:0000256" key="5">
    <source>
        <dbReference type="ARBA" id="ARBA00022741"/>
    </source>
</evidence>
<feature type="binding site" evidence="10">
    <location>
        <position position="193"/>
    </location>
    <ligand>
        <name>Mn(2+)</name>
        <dbReference type="ChEBI" id="CHEBI:29035"/>
    </ligand>
</feature>
<dbReference type="NCBIfam" id="NF006821">
    <property type="entry name" value="PRK09344.1-3"/>
    <property type="match status" value="1"/>
</dbReference>
<dbReference type="EMBL" id="JBBVGT010000003">
    <property type="protein sequence ID" value="MFB5946711.1"/>
    <property type="molecule type" value="Genomic_DNA"/>
</dbReference>
<dbReference type="InterPro" id="IPR015994">
    <property type="entry name" value="PEPCK_ATP_CS"/>
</dbReference>
<reference evidence="11 12" key="1">
    <citation type="submission" date="2024-04" db="EMBL/GenBank/DDBJ databases">
        <title>Albibacterium profundi sp. nov., isolated from sediment of the Challenger Deep of Mariana Trench.</title>
        <authorList>
            <person name="Wang Y."/>
        </authorList>
    </citation>
    <scope>NUCLEOTIDE SEQUENCE [LARGE SCALE GENOMIC DNA]</scope>
    <source>
        <strain evidence="11 12">RHL897</strain>
    </source>
</reference>
<comment type="function">
    <text evidence="10">Involved in the gluconeogenesis. Catalyzes the conversion of oxaloacetate (OAA) to phosphoenolpyruvate (PEP) through direct phosphoryl transfer between the nucleoside triphosphate and OAA.</text>
</comment>
<feature type="binding site" evidence="10">
    <location>
        <position position="440"/>
    </location>
    <ligand>
        <name>ATP</name>
        <dbReference type="ChEBI" id="CHEBI:30616"/>
    </ligand>
</feature>
<feature type="binding site" evidence="10">
    <location>
        <position position="315"/>
    </location>
    <ligand>
        <name>ATP</name>
        <dbReference type="ChEBI" id="CHEBI:30616"/>
    </ligand>
</feature>
<dbReference type="PROSITE" id="PS00532">
    <property type="entry name" value="PEPCK_ATP"/>
    <property type="match status" value="1"/>
</dbReference>
<dbReference type="Gene3D" id="3.40.449.10">
    <property type="entry name" value="Phosphoenolpyruvate Carboxykinase, domain 1"/>
    <property type="match status" value="1"/>
</dbReference>
<evidence type="ECO:0000313" key="12">
    <source>
        <dbReference type="Proteomes" id="UP001580928"/>
    </source>
</evidence>
<dbReference type="PANTHER" id="PTHR30031:SF0">
    <property type="entry name" value="PHOSPHOENOLPYRUVATE CARBOXYKINASE (ATP)"/>
    <property type="match status" value="1"/>
</dbReference>
<comment type="caution">
    <text evidence="11">The sequence shown here is derived from an EMBL/GenBank/DDBJ whole genome shotgun (WGS) entry which is preliminary data.</text>
</comment>
<dbReference type="Proteomes" id="UP001580928">
    <property type="component" value="Unassembled WGS sequence"/>
</dbReference>
<keyword evidence="5 10" id="KW-0547">Nucleotide-binding</keyword>
<keyword evidence="12" id="KW-1185">Reference proteome</keyword>
<dbReference type="SUPFAM" id="SSF53795">
    <property type="entry name" value="PEP carboxykinase-like"/>
    <property type="match status" value="1"/>
</dbReference>
<dbReference type="EC" id="4.1.1.49" evidence="3 10"/>
<feature type="binding site" evidence="10">
    <location>
        <position position="250"/>
    </location>
    <ligand>
        <name>Mn(2+)</name>
        <dbReference type="ChEBI" id="CHEBI:29035"/>
    </ligand>
</feature>
<comment type="pathway">
    <text evidence="1 10">Carbohydrate biosynthesis; gluconeogenesis.</text>
</comment>
<comment type="catalytic activity">
    <reaction evidence="9 10">
        <text>oxaloacetate + ATP = phosphoenolpyruvate + ADP + CO2</text>
        <dbReference type="Rhea" id="RHEA:18617"/>
        <dbReference type="ChEBI" id="CHEBI:16452"/>
        <dbReference type="ChEBI" id="CHEBI:16526"/>
        <dbReference type="ChEBI" id="CHEBI:30616"/>
        <dbReference type="ChEBI" id="CHEBI:58702"/>
        <dbReference type="ChEBI" id="CHEBI:456216"/>
        <dbReference type="EC" id="4.1.1.49"/>
    </reaction>
</comment>
<evidence type="ECO:0000256" key="9">
    <source>
        <dbReference type="ARBA" id="ARBA00047371"/>
    </source>
</evidence>
<feature type="binding site" evidence="10">
    <location>
        <position position="193"/>
    </location>
    <ligand>
        <name>ATP</name>
        <dbReference type="ChEBI" id="CHEBI:30616"/>
    </ligand>
</feature>
<feature type="binding site" evidence="10">
    <location>
        <position position="278"/>
    </location>
    <ligand>
        <name>ATP</name>
        <dbReference type="ChEBI" id="CHEBI:30616"/>
    </ligand>
</feature>
<sequence length="522" mass="58073">MLPNLSYLQIHAGKKVNYQLSVPELVEDAIKKGEGYLVESGALTADTGQFTGRSPKDRFIVEDDITRDAVWWGNINQPISSDVFNALYKKVGEHLSNEEIYVRDVLACTSPDYQIGIRVVTENAYQNIFANNIFVRSSETDADKRPEWSILAAPTFQAEPIVDGVPNPNFVIINFTEKIILIAGTGYTGEIKKGIFSVLNFILPHQHRVLSMHCSANTNAKDETALFFGLSGTGKTTLSSDAGRHLIGDDEHGWSDQGIFNIEGGCYAKCVNLEEDKEPEIYQAIKFGSLLENINCFPDTRVPNYEDTSKTENTRVTYPIDYIEGAVKSKISATPKNIFFLTADAFGVIPPISKLTTKEAMYHFISGYTAKVAGTEVGITEPKMVFSACFGEAFIPLHPTRYAELLGEKIEKDNINVWLVNTGWVAGPYGVGRRIQLRYTRSMIRAAMAGELNDVEYQRHPIFGMHFPVSCPGVPSELLNPAKTWPSQEAYDEQANKLAKAFDENFKKYESGVNLNTLSLRV</sequence>
<dbReference type="Gene3D" id="3.90.228.20">
    <property type="match status" value="1"/>
</dbReference>
<dbReference type="InterPro" id="IPR001272">
    <property type="entry name" value="PEP_carboxykinase_ATP"/>
</dbReference>
<feature type="binding site" evidence="10">
    <location>
        <position position="213"/>
    </location>
    <ligand>
        <name>ATP</name>
        <dbReference type="ChEBI" id="CHEBI:30616"/>
    </ligand>
</feature>
<protein>
    <recommendedName>
        <fullName evidence="3 10">Phosphoenolpyruvate carboxykinase (ATP)</fullName>
        <shortName evidence="10">PCK</shortName>
        <shortName evidence="10">PEP carboxykinase</shortName>
        <shortName evidence="10">PEPCK</shortName>
        <ecNumber evidence="3 10">4.1.1.49</ecNumber>
    </recommendedName>
</protein>
<evidence type="ECO:0000256" key="1">
    <source>
        <dbReference type="ARBA" id="ARBA00004742"/>
    </source>
</evidence>
<feature type="binding site" evidence="10">
    <location>
        <position position="193"/>
    </location>
    <ligand>
        <name>substrate</name>
    </ligand>
</feature>
<evidence type="ECO:0000256" key="3">
    <source>
        <dbReference type="ARBA" id="ARBA00012363"/>
    </source>
</evidence>
<keyword evidence="10" id="KW-0464">Manganese</keyword>
<dbReference type="InterPro" id="IPR008210">
    <property type="entry name" value="PEP_carboxykinase_N"/>
</dbReference>
<gene>
    <name evidence="10 11" type="primary">pckA</name>
    <name evidence="11" type="ORF">WKR92_12830</name>
</gene>
<comment type="cofactor">
    <cofactor evidence="10">
        <name>Mn(2+)</name>
        <dbReference type="ChEBI" id="CHEBI:29035"/>
    </cofactor>
    <text evidence="10">Binds 1 Mn(2+) ion per subunit.</text>
</comment>
<comment type="subcellular location">
    <subcellularLocation>
        <location evidence="10">Cytoplasm</location>
    </subcellularLocation>
</comment>
<keyword evidence="8 10" id="KW-0456">Lyase</keyword>
<accession>A0ABV5CGL4</accession>
<proteinExistence type="inferred from homology"/>
<keyword evidence="6 10" id="KW-0210">Decarboxylase</keyword>
<dbReference type="GO" id="GO:0004612">
    <property type="term" value="F:phosphoenolpyruvate carboxykinase (ATP) activity"/>
    <property type="evidence" value="ECO:0007669"/>
    <property type="project" value="UniProtKB-EC"/>
</dbReference>
<evidence type="ECO:0000256" key="4">
    <source>
        <dbReference type="ARBA" id="ARBA00022432"/>
    </source>
</evidence>
<dbReference type="RefSeq" id="WP_375558240.1">
    <property type="nucleotide sequence ID" value="NZ_JBBVGT010000003.1"/>
</dbReference>
<keyword evidence="10" id="KW-0963">Cytoplasm</keyword>
<comment type="similarity">
    <text evidence="2 10">Belongs to the phosphoenolpyruvate carboxykinase (ATP) family.</text>
</comment>
<evidence type="ECO:0000256" key="10">
    <source>
        <dbReference type="HAMAP-Rule" id="MF_00453"/>
    </source>
</evidence>
<keyword evidence="7 10" id="KW-0067">ATP-binding</keyword>
<dbReference type="HAMAP" id="MF_00453">
    <property type="entry name" value="PEPCK_ATP"/>
    <property type="match status" value="1"/>
</dbReference>
<feature type="binding site" evidence="10">
    <location>
        <begin position="229"/>
        <end position="237"/>
    </location>
    <ligand>
        <name>ATP</name>
        <dbReference type="ChEBI" id="CHEBI:30616"/>
    </ligand>
</feature>
<feature type="binding site" evidence="10">
    <location>
        <position position="315"/>
    </location>
    <ligand>
        <name>substrate</name>
    </ligand>
</feature>
<dbReference type="Gene3D" id="2.170.8.10">
    <property type="entry name" value="Phosphoenolpyruvate Carboxykinase, domain 2"/>
    <property type="match status" value="1"/>
</dbReference>
<name>A0ABV5CGL4_9SPHI</name>
<feature type="binding site" evidence="10">
    <location>
        <begin position="434"/>
        <end position="435"/>
    </location>
    <ligand>
        <name>ATP</name>
        <dbReference type="ChEBI" id="CHEBI:30616"/>
    </ligand>
</feature>
<dbReference type="SUPFAM" id="SSF68923">
    <property type="entry name" value="PEP carboxykinase N-terminal domain"/>
    <property type="match status" value="1"/>
</dbReference>
<keyword evidence="10" id="KW-0479">Metal-binding</keyword>
<evidence type="ECO:0000256" key="6">
    <source>
        <dbReference type="ARBA" id="ARBA00022793"/>
    </source>
</evidence>
<feature type="binding site" evidence="10">
    <location>
        <position position="213"/>
    </location>
    <ligand>
        <name>Mn(2+)</name>
        <dbReference type="ChEBI" id="CHEBI:29035"/>
    </ligand>
</feature>
<keyword evidence="4 10" id="KW-0312">Gluconeogenesis</keyword>
<dbReference type="InterPro" id="IPR013035">
    <property type="entry name" value="PEP_carboxykinase_C"/>
</dbReference>
<dbReference type="PANTHER" id="PTHR30031">
    <property type="entry name" value="PHOSPHOENOLPYRUVATE CARBOXYKINASE ATP"/>
    <property type="match status" value="1"/>
</dbReference>
<dbReference type="Pfam" id="PF01293">
    <property type="entry name" value="PEPCK_ATP"/>
    <property type="match status" value="1"/>
</dbReference>
<dbReference type="NCBIfam" id="TIGR00224">
    <property type="entry name" value="pckA"/>
    <property type="match status" value="1"/>
</dbReference>